<feature type="compositionally biased region" description="Polar residues" evidence="3">
    <location>
        <begin position="1"/>
        <end position="11"/>
    </location>
</feature>
<feature type="domain" description="Chromo" evidence="4">
    <location>
        <begin position="49"/>
        <end position="91"/>
    </location>
</feature>
<feature type="region of interest" description="Disordered" evidence="3">
    <location>
        <begin position="1063"/>
        <end position="1110"/>
    </location>
</feature>
<feature type="region of interest" description="Disordered" evidence="3">
    <location>
        <begin position="288"/>
        <end position="390"/>
    </location>
</feature>
<evidence type="ECO:0000256" key="3">
    <source>
        <dbReference type="SAM" id="MobiDB-lite"/>
    </source>
</evidence>
<feature type="compositionally biased region" description="Low complexity" evidence="3">
    <location>
        <begin position="233"/>
        <end position="251"/>
    </location>
</feature>
<feature type="compositionally biased region" description="Low complexity" evidence="3">
    <location>
        <begin position="118"/>
        <end position="137"/>
    </location>
</feature>
<dbReference type="Proteomes" id="UP001392437">
    <property type="component" value="Unassembled WGS sequence"/>
</dbReference>
<feature type="compositionally biased region" description="Polar residues" evidence="3">
    <location>
        <begin position="548"/>
        <end position="560"/>
    </location>
</feature>
<name>A0AAW0QGQ7_9PEZI</name>
<feature type="region of interest" description="Disordered" evidence="3">
    <location>
        <begin position="105"/>
        <end position="266"/>
    </location>
</feature>
<dbReference type="GO" id="GO:0006338">
    <property type="term" value="P:chromatin remodeling"/>
    <property type="evidence" value="ECO:0007669"/>
    <property type="project" value="UniProtKB-ARBA"/>
</dbReference>
<feature type="compositionally biased region" description="Polar residues" evidence="3">
    <location>
        <begin position="326"/>
        <end position="361"/>
    </location>
</feature>
<feature type="region of interest" description="Disordered" evidence="3">
    <location>
        <begin position="1200"/>
        <end position="1224"/>
    </location>
</feature>
<organism evidence="5 6">
    <name type="scientific">Apiospora kogelbergensis</name>
    <dbReference type="NCBI Taxonomy" id="1337665"/>
    <lineage>
        <taxon>Eukaryota</taxon>
        <taxon>Fungi</taxon>
        <taxon>Dikarya</taxon>
        <taxon>Ascomycota</taxon>
        <taxon>Pezizomycotina</taxon>
        <taxon>Sordariomycetes</taxon>
        <taxon>Xylariomycetidae</taxon>
        <taxon>Amphisphaeriales</taxon>
        <taxon>Apiosporaceae</taxon>
        <taxon>Apiospora</taxon>
    </lineage>
</organism>
<evidence type="ECO:0000256" key="1">
    <source>
        <dbReference type="ARBA" id="ARBA00011353"/>
    </source>
</evidence>
<comment type="caution">
    <text evidence="5">The sequence shown here is derived from an EMBL/GenBank/DDBJ whole genome shotgun (WGS) entry which is preliminary data.</text>
</comment>
<proteinExistence type="predicted"/>
<evidence type="ECO:0000313" key="5">
    <source>
        <dbReference type="EMBL" id="KAK8100388.1"/>
    </source>
</evidence>
<evidence type="ECO:0000256" key="2">
    <source>
        <dbReference type="SAM" id="Coils"/>
    </source>
</evidence>
<comment type="subunit">
    <text evidence="1">Component of the NuA4 histone acetyltransferase complex.</text>
</comment>
<feature type="compositionally biased region" description="Low complexity" evidence="3">
    <location>
        <begin position="561"/>
        <end position="570"/>
    </location>
</feature>
<feature type="coiled-coil region" evidence="2">
    <location>
        <begin position="1138"/>
        <end position="1165"/>
    </location>
</feature>
<keyword evidence="6" id="KW-1185">Reference proteome</keyword>
<feature type="compositionally biased region" description="Polar residues" evidence="3">
    <location>
        <begin position="288"/>
        <end position="299"/>
    </location>
</feature>
<dbReference type="CDD" id="cd00024">
    <property type="entry name" value="CD_CSD"/>
    <property type="match status" value="1"/>
</dbReference>
<gene>
    <name evidence="5" type="ORF">PG999_010762</name>
</gene>
<feature type="region of interest" description="Disordered" evidence="3">
    <location>
        <begin position="1"/>
        <end position="42"/>
    </location>
</feature>
<feature type="compositionally biased region" description="Polar residues" evidence="3">
    <location>
        <begin position="1063"/>
        <end position="1078"/>
    </location>
</feature>
<feature type="compositionally biased region" description="Low complexity" evidence="3">
    <location>
        <begin position="300"/>
        <end position="312"/>
    </location>
</feature>
<accession>A0AAW0QGQ7</accession>
<evidence type="ECO:0000259" key="4">
    <source>
        <dbReference type="PROSITE" id="PS50013"/>
    </source>
</evidence>
<feature type="region of interest" description="Disordered" evidence="3">
    <location>
        <begin position="1365"/>
        <end position="1444"/>
    </location>
</feature>
<dbReference type="InterPro" id="IPR000953">
    <property type="entry name" value="Chromo/chromo_shadow_dom"/>
</dbReference>
<dbReference type="PROSITE" id="PS50013">
    <property type="entry name" value="CHROMO_2"/>
    <property type="match status" value="1"/>
</dbReference>
<keyword evidence="2" id="KW-0175">Coiled coil</keyword>
<dbReference type="InterPro" id="IPR016197">
    <property type="entry name" value="Chromo-like_dom_sf"/>
</dbReference>
<dbReference type="Gene3D" id="2.40.50.40">
    <property type="match status" value="1"/>
</dbReference>
<protein>
    <recommendedName>
        <fullName evidence="4">Chromo domain-containing protein</fullName>
    </recommendedName>
</protein>
<sequence length="1444" mass="157101">MSTRSSTPLQQSPKPSRKRPSSRASEASVGNKKTKIKRELDVDADQDYWEIRGILKERKRQGQLQYLVDWIGQDPGTGRAYEPTWEPAANVTQLAIDEWAKEKSRAGVAKSASHPRRSSVQSSGGSSRGSSPLQSGLRRGRQPGDAADLGGASGGRNSATPRSRRTGGTASGLRQSAYPDSVQENSASSAKPRPIVEQAGIAASIDPRANSTNIAVLLPEQPPFDPSEYHRYSQSQSQSQRTQARQKASQSVPAGGLAGVRPLAPDSVVIPDSQEFSGYSLSTITNSGSRVGLSQSNLDSQSSAGRAQQQSATEIPSRQVEPHVGPSTQSEQGRLVFGSTSGEHQTQTQTPRPSQATSTNKLDPFSQPEHEILGRNPSQVPPGADPSRGEPVFLTQVDFADSVRPFTPSTNTSTTATSIITGVRCAAAPPAVFFSTRDTGASSVSSQHAQIVPNSSFNSAEDISSQSQAETRRGFDVYFDAAEVVPDSTDLHNSQDSSQALSELDGNTRLSSNLAAGIPQSLPPLPEKSFGGNNSANFNRHPLPPQTVRDSSAQALANVQSSPSTSHLSRPSPPATMDGTPASNKPLSALESFRQIQAQAFSAFQLDDFDTEPDASPNVPFEAAHNDPPNAPTPAEAAEVGILKDPSAEFSMPLASPSLPVSAVEMMGSHLHSSPVFEHKHIGFPEPAAPGFNATSAPMIFNEPVHEQPATLDPSTLTLSVGHEHEVAQSPSIPTDDDFATGHLDEVHISAPGETSKPLGQVESQEYPRNLLPYVRTGSNEHLITLPLANNMRTPYYDEMRKHTRDIDTFIKTFSSASGASMSPSLVYKIDRMLANMKDICDLPPFMETVEHQGVNAEQISKHARGANSKFAFVGEFVDELRRLHSQKKILILAQTGKPVELLDTLVRVELERPLKEDDGTLIEMDSPGPTIIVKSTIADLSLLPNDFDAVIAFDHTFRSSQLQPRDDGVVPITMALVISASAQHIDLRISEKPSALERTYMLLLALLRARQLIESPDHGFSEPHVIAKSFATYIEAPDDDFYWTPQELPEIVFEDIPFNSQSDFTQSSHEMNGQGQLTFRKRPNDNADEPVSKRQRTSQPPPGTDLTHISDSLRSMIGDDGLVHSDKPTITMSVERMEAIAAKVAKLESDLVEMRTQRDEFRDLSDRSKKEVDSWGAWVDRMQPRYMAALRDRGIMKKDREGARSEADALSNKLSRAKEENTTLTTTNAELEKKLSEATTSLLNSNNPDTVKLAQLERDLQEATEKVVSLEKRLVLRDSDYSYLQDRYQEASESAAGLANDTKALARQNEELKRKANDNIVLINQTQSRMEIKELGRQISEQKSIVREREMELGRLREQLAVYKNSRRETRQSPVPRSPRLGVLSPRNAGGSRAHSHSAVVGAGSRGTSPSAPSGPFEGSGAGNGPHFFGQNGGNGRYSHLRE</sequence>
<reference evidence="5 6" key="1">
    <citation type="submission" date="2023-01" db="EMBL/GenBank/DDBJ databases">
        <title>Analysis of 21 Apiospora genomes using comparative genomics revels a genus with tremendous synthesis potential of carbohydrate active enzymes and secondary metabolites.</title>
        <authorList>
            <person name="Sorensen T."/>
        </authorList>
    </citation>
    <scope>NUCLEOTIDE SEQUENCE [LARGE SCALE GENOMIC DNA]</scope>
    <source>
        <strain evidence="5 6">CBS 117206</strain>
    </source>
</reference>
<dbReference type="EMBL" id="JAQQWP010000009">
    <property type="protein sequence ID" value="KAK8100388.1"/>
    <property type="molecule type" value="Genomic_DNA"/>
</dbReference>
<feature type="region of interest" description="Disordered" evidence="3">
    <location>
        <begin position="514"/>
        <end position="586"/>
    </location>
</feature>
<dbReference type="SUPFAM" id="SSF54160">
    <property type="entry name" value="Chromo domain-like"/>
    <property type="match status" value="1"/>
</dbReference>
<feature type="compositionally biased region" description="Polar residues" evidence="3">
    <location>
        <begin position="156"/>
        <end position="174"/>
    </location>
</feature>
<evidence type="ECO:0000313" key="6">
    <source>
        <dbReference type="Proteomes" id="UP001392437"/>
    </source>
</evidence>